<comment type="caution">
    <text evidence="1">The sequence shown here is derived from an EMBL/GenBank/DDBJ whole genome shotgun (WGS) entry which is preliminary data.</text>
</comment>
<protein>
    <submittedName>
        <fullName evidence="1">Uncharacterized protein</fullName>
    </submittedName>
</protein>
<accession>A0ACC0DST5</accession>
<dbReference type="Proteomes" id="UP001060170">
    <property type="component" value="Chromosome 15"/>
</dbReference>
<gene>
    <name evidence="1" type="ORF">MJO28_014136</name>
</gene>
<reference evidence="2" key="2">
    <citation type="journal article" date="2018" name="Mol. Plant Microbe Interact.">
        <title>Genome sequence resources for the wheat stripe rust pathogen (Puccinia striiformis f. sp. tritici) and the barley stripe rust pathogen (Puccinia striiformis f. sp. hordei).</title>
        <authorList>
            <person name="Xia C."/>
            <person name="Wang M."/>
            <person name="Yin C."/>
            <person name="Cornejo O.E."/>
            <person name="Hulbert S.H."/>
            <person name="Chen X."/>
        </authorList>
    </citation>
    <scope>NUCLEOTIDE SEQUENCE [LARGE SCALE GENOMIC DNA]</scope>
    <source>
        <strain evidence="2">93-210</strain>
    </source>
</reference>
<sequence length="1036" mass="118987">MNQADLYLLMSTSGFERLPNTGGPQKYRCVICDNARPCLKGSFNKHRTSVGHQDKLKQLNFLSEVAQRNRQDNLNHSYNRQAASEVADDNSSVGQNAESDSEDEGEDVGMDPADWGYPLHFDHDEEDREEEEDEGPGMHFWDWHWGNETSENNEEPPTLDHNQSNTQPGPQRSRRIPANAPWYPFPTKEYMIASLILGYLHNVMSRIMYNHLRLILTLCVVNLPHWDTIRRFRAKLREMTKVDVIENQTVLSNRTFSLSVKNIIANELANPLVVNHVEFVPHDPQGHNIHSLYQSTKWREDLPRNLRVPMVTHGGKHFYIYEPVGLVPRQGDSAIVVPIFFFKQGGKLYSKCIKPKYITPRLCLQREFDICIPDSVHFNHPDLMVIPVQEFQLIYSELVTFHGESFYEKSRGKIFAFGEGTFPEEISYPNPWRIRAQNRVIRHVPITLYADDTSGNQSKRWNKHVSYCFTLSGLSPKFTNMEYNCHFIATSNQAGPLEIAEPIIAELNELATHGSIAYDAQLGQEVLFMVIPLCFLADSPMAAEITNTPNPGTSNNPCRVCHLQCPQGEEKSTLKYLQDFFGQPNMPQERHWPSTIANTKNLWICSQTETQKEFEQKHQLYGIKDRITFELIARKHGRMDERLRIIQLASFSPNRLYNPFLYLLAFDGCQDTPVEILHVILLGVVKYLWKDFMGQLKPAQLHEIEARWAAFQINGLNVAPIQAKYMIAHYKSFVGKEFRVVLQATPFVLFPLMTNEQREIWTDQCYIGSYAFQTHIIDMESYIWNLTNHIRHFLYAISKMSGRWANKPKLHMLLHLPGSIRRFGPASLLATEKFESFNGIVRTHAIHSNQKSPGKDLAISFGDFQIERALFSGTRLYDHKDKRYFQASQGILDFFANNPLIQQSLGYNSDLISSSHYPCQHGHYGPQPPEDQISVRLKTKFPNSNIKKVAAIKISSKEILREGSLVLEADSVVPSRHIAYVESVWEVMPNVYYAKLDRAVKMGVQPENHMTMISKDFGSIYTPVKVEFDVLLECSA</sequence>
<keyword evidence="2" id="KW-1185">Reference proteome</keyword>
<reference evidence="1 2" key="3">
    <citation type="journal article" date="2022" name="Microbiol. Spectr.">
        <title>Folding features and dynamics of 3D genome architecture in plant fungal pathogens.</title>
        <authorList>
            <person name="Xia C."/>
        </authorList>
    </citation>
    <scope>NUCLEOTIDE SEQUENCE [LARGE SCALE GENOMIC DNA]</scope>
    <source>
        <strain evidence="1 2">93-210</strain>
    </source>
</reference>
<evidence type="ECO:0000313" key="1">
    <source>
        <dbReference type="EMBL" id="KAI7938557.1"/>
    </source>
</evidence>
<dbReference type="EMBL" id="CM045879">
    <property type="protein sequence ID" value="KAI7938557.1"/>
    <property type="molecule type" value="Genomic_DNA"/>
</dbReference>
<evidence type="ECO:0000313" key="2">
    <source>
        <dbReference type="Proteomes" id="UP001060170"/>
    </source>
</evidence>
<reference evidence="2" key="1">
    <citation type="journal article" date="2018" name="BMC Genomics">
        <title>Genomic insights into host adaptation between the wheat stripe rust pathogen (Puccinia striiformis f. sp. tritici) and the barley stripe rust pathogen (Puccinia striiformis f. sp. hordei).</title>
        <authorList>
            <person name="Xia C."/>
            <person name="Wang M."/>
            <person name="Yin C."/>
            <person name="Cornejo O.E."/>
            <person name="Hulbert S.H."/>
            <person name="Chen X."/>
        </authorList>
    </citation>
    <scope>NUCLEOTIDE SEQUENCE [LARGE SCALE GENOMIC DNA]</scope>
    <source>
        <strain evidence="2">93-210</strain>
    </source>
</reference>
<name>A0ACC0DST5_9BASI</name>
<proteinExistence type="predicted"/>
<organism evidence="1 2">
    <name type="scientific">Puccinia striiformis f. sp. tritici</name>
    <dbReference type="NCBI Taxonomy" id="168172"/>
    <lineage>
        <taxon>Eukaryota</taxon>
        <taxon>Fungi</taxon>
        <taxon>Dikarya</taxon>
        <taxon>Basidiomycota</taxon>
        <taxon>Pucciniomycotina</taxon>
        <taxon>Pucciniomycetes</taxon>
        <taxon>Pucciniales</taxon>
        <taxon>Pucciniaceae</taxon>
        <taxon>Puccinia</taxon>
    </lineage>
</organism>